<keyword evidence="2" id="KW-0227">DNA damage</keyword>
<dbReference type="PROSITE" id="PS50935">
    <property type="entry name" value="SSB"/>
    <property type="match status" value="1"/>
</dbReference>
<name>A0A9D7XU98_9BACT</name>
<dbReference type="InterPro" id="IPR011344">
    <property type="entry name" value="ssDNA-bd"/>
</dbReference>
<dbReference type="GO" id="GO:0006310">
    <property type="term" value="P:DNA recombination"/>
    <property type="evidence" value="ECO:0007669"/>
    <property type="project" value="UniProtKB-UniRule"/>
</dbReference>
<accession>A0A9D7XU98</accession>
<dbReference type="PANTHER" id="PTHR10302">
    <property type="entry name" value="SINGLE-STRANDED DNA-BINDING PROTEIN"/>
    <property type="match status" value="1"/>
</dbReference>
<dbReference type="SUPFAM" id="SSF50249">
    <property type="entry name" value="Nucleic acid-binding proteins"/>
    <property type="match status" value="1"/>
</dbReference>
<comment type="caution">
    <text evidence="2">Lacks conserved residue(s) required for the propagation of feature annotation.</text>
</comment>
<dbReference type="GO" id="GO:0009295">
    <property type="term" value="C:nucleoid"/>
    <property type="evidence" value="ECO:0007669"/>
    <property type="project" value="TreeGrafter"/>
</dbReference>
<feature type="compositionally biased region" description="Low complexity" evidence="4">
    <location>
        <begin position="126"/>
        <end position="136"/>
    </location>
</feature>
<dbReference type="GO" id="GO:0006260">
    <property type="term" value="P:DNA replication"/>
    <property type="evidence" value="ECO:0007669"/>
    <property type="project" value="UniProtKB-UniRule"/>
</dbReference>
<comment type="caution">
    <text evidence="5">The sequence shown here is derived from an EMBL/GenBank/DDBJ whole genome shotgun (WGS) entry which is preliminary data.</text>
</comment>
<reference evidence="5 6" key="1">
    <citation type="submission" date="2020-10" db="EMBL/GenBank/DDBJ databases">
        <title>Connecting structure to function with the recovery of over 1000 high-quality activated sludge metagenome-assembled genomes encoding full-length rRNA genes using long-read sequencing.</title>
        <authorList>
            <person name="Singleton C.M."/>
            <person name="Petriglieri F."/>
            <person name="Kristensen J.M."/>
            <person name="Kirkegaard R.H."/>
            <person name="Michaelsen T.Y."/>
            <person name="Andersen M.H."/>
            <person name="Karst S.M."/>
            <person name="Dueholm M.S."/>
            <person name="Nielsen P.H."/>
            <person name="Albertsen M."/>
        </authorList>
    </citation>
    <scope>NUCLEOTIDE SEQUENCE [LARGE SCALE GENOMIC DNA]</scope>
    <source>
        <strain evidence="5">Ribe_18-Q3-R11-54_MAXAC.273</strain>
    </source>
</reference>
<dbReference type="Gene3D" id="2.40.50.140">
    <property type="entry name" value="Nucleic acid-binding proteins"/>
    <property type="match status" value="1"/>
</dbReference>
<dbReference type="HAMAP" id="MF_00984">
    <property type="entry name" value="SSB"/>
    <property type="match status" value="1"/>
</dbReference>
<dbReference type="GO" id="GO:0003697">
    <property type="term" value="F:single-stranded DNA binding"/>
    <property type="evidence" value="ECO:0007669"/>
    <property type="project" value="UniProtKB-UniRule"/>
</dbReference>
<dbReference type="GO" id="GO:0006281">
    <property type="term" value="P:DNA repair"/>
    <property type="evidence" value="ECO:0007669"/>
    <property type="project" value="UniProtKB-UniRule"/>
</dbReference>
<dbReference type="PANTHER" id="PTHR10302:SF27">
    <property type="entry name" value="SINGLE-STRANDED DNA-BINDING PROTEIN"/>
    <property type="match status" value="1"/>
</dbReference>
<gene>
    <name evidence="5" type="ORF">IPP15_14135</name>
</gene>
<proteinExistence type="inferred from homology"/>
<keyword evidence="2" id="KW-0235">DNA replication</keyword>
<evidence type="ECO:0000256" key="2">
    <source>
        <dbReference type="HAMAP-Rule" id="MF_00984"/>
    </source>
</evidence>
<dbReference type="InterPro" id="IPR000424">
    <property type="entry name" value="Primosome_PriB/ssb"/>
</dbReference>
<evidence type="ECO:0000256" key="4">
    <source>
        <dbReference type="SAM" id="MobiDB-lite"/>
    </source>
</evidence>
<evidence type="ECO:0000313" key="6">
    <source>
        <dbReference type="Proteomes" id="UP000808337"/>
    </source>
</evidence>
<comment type="subunit">
    <text evidence="2">Homotetramer.</text>
</comment>
<dbReference type="EMBL" id="JADKGY010000020">
    <property type="protein sequence ID" value="MBK9983502.1"/>
    <property type="molecule type" value="Genomic_DNA"/>
</dbReference>
<dbReference type="NCBIfam" id="TIGR00621">
    <property type="entry name" value="ssb"/>
    <property type="match status" value="1"/>
</dbReference>
<protein>
    <recommendedName>
        <fullName evidence="2 3">Single-stranded DNA-binding protein</fullName>
        <shortName evidence="2">SSB</shortName>
    </recommendedName>
</protein>
<keyword evidence="2" id="KW-0233">DNA recombination</keyword>
<dbReference type="CDD" id="cd04496">
    <property type="entry name" value="SSB_OBF"/>
    <property type="match status" value="1"/>
</dbReference>
<organism evidence="5 6">
    <name type="scientific">Candidatus Opimibacter skivensis</name>
    <dbReference type="NCBI Taxonomy" id="2982028"/>
    <lineage>
        <taxon>Bacteria</taxon>
        <taxon>Pseudomonadati</taxon>
        <taxon>Bacteroidota</taxon>
        <taxon>Saprospiria</taxon>
        <taxon>Saprospirales</taxon>
        <taxon>Saprospiraceae</taxon>
        <taxon>Candidatus Opimibacter</taxon>
    </lineage>
</organism>
<dbReference type="Pfam" id="PF00436">
    <property type="entry name" value="SSB"/>
    <property type="match status" value="1"/>
</dbReference>
<comment type="function">
    <text evidence="2">Plays an important role in DNA replication, recombination and repair. Binds to ssDNA and to an array of partner proteins to recruit them to their sites of action during DNA metabolism.</text>
</comment>
<dbReference type="AlphaFoldDB" id="A0A9D7XU98"/>
<dbReference type="Proteomes" id="UP000808337">
    <property type="component" value="Unassembled WGS sequence"/>
</dbReference>
<evidence type="ECO:0000313" key="5">
    <source>
        <dbReference type="EMBL" id="MBK9983502.1"/>
    </source>
</evidence>
<sequence length="146" mass="16470">MVNKVILIGNLGRDPEVRYLEGNVAVAKFSVATNESYKDKKGDWQTATEWHDVVAWRTLAERAEKQLKKGSQVFVEGKLTHRKYQDKDGIERYVTEVVANSFRVLDRRDSRPGGHDEEPPADDTMGDTSSSMTTSGEQHADDDLPF</sequence>
<feature type="compositionally biased region" description="Basic and acidic residues" evidence="4">
    <location>
        <begin position="104"/>
        <end position="118"/>
    </location>
</feature>
<evidence type="ECO:0000256" key="1">
    <source>
        <dbReference type="ARBA" id="ARBA00023125"/>
    </source>
</evidence>
<evidence type="ECO:0000256" key="3">
    <source>
        <dbReference type="RuleBase" id="RU000524"/>
    </source>
</evidence>
<keyword evidence="1 2" id="KW-0238">DNA-binding</keyword>
<feature type="short sequence motif" description="Important for interaction with partner proteins" evidence="2">
    <location>
        <begin position="141"/>
        <end position="146"/>
    </location>
</feature>
<keyword evidence="2" id="KW-0234">DNA repair</keyword>
<feature type="region of interest" description="Disordered" evidence="4">
    <location>
        <begin position="104"/>
        <end position="146"/>
    </location>
</feature>
<dbReference type="InterPro" id="IPR012340">
    <property type="entry name" value="NA-bd_OB-fold"/>
</dbReference>